<keyword evidence="1" id="KW-0732">Signal</keyword>
<feature type="domain" description="PB1-like" evidence="2">
    <location>
        <begin position="21"/>
        <end position="102"/>
    </location>
</feature>
<dbReference type="EMBL" id="NBSK02000002">
    <property type="protein sequence ID" value="KAJ0220243.1"/>
    <property type="molecule type" value="Genomic_DNA"/>
</dbReference>
<organism evidence="3 4">
    <name type="scientific">Lactuca sativa</name>
    <name type="common">Garden lettuce</name>
    <dbReference type="NCBI Taxonomy" id="4236"/>
    <lineage>
        <taxon>Eukaryota</taxon>
        <taxon>Viridiplantae</taxon>
        <taxon>Streptophyta</taxon>
        <taxon>Embryophyta</taxon>
        <taxon>Tracheophyta</taxon>
        <taxon>Spermatophyta</taxon>
        <taxon>Magnoliopsida</taxon>
        <taxon>eudicotyledons</taxon>
        <taxon>Gunneridae</taxon>
        <taxon>Pentapetalae</taxon>
        <taxon>asterids</taxon>
        <taxon>campanulids</taxon>
        <taxon>Asterales</taxon>
        <taxon>Asteraceae</taxon>
        <taxon>Cichorioideae</taxon>
        <taxon>Cichorieae</taxon>
        <taxon>Lactucinae</taxon>
        <taxon>Lactuca</taxon>
    </lineage>
</organism>
<protein>
    <recommendedName>
        <fullName evidence="2">PB1-like domain-containing protein</fullName>
    </recommendedName>
</protein>
<evidence type="ECO:0000259" key="2">
    <source>
        <dbReference type="Pfam" id="PF26130"/>
    </source>
</evidence>
<evidence type="ECO:0000256" key="1">
    <source>
        <dbReference type="SAM" id="SignalP"/>
    </source>
</evidence>
<evidence type="ECO:0000313" key="4">
    <source>
        <dbReference type="Proteomes" id="UP000235145"/>
    </source>
</evidence>
<dbReference type="AlphaFoldDB" id="A0A9R1WAC4"/>
<dbReference type="Pfam" id="PF26130">
    <property type="entry name" value="PB1-like"/>
    <property type="match status" value="1"/>
</dbReference>
<evidence type="ECO:0000313" key="3">
    <source>
        <dbReference type="EMBL" id="KAJ0220243.1"/>
    </source>
</evidence>
<keyword evidence="4" id="KW-1185">Reference proteome</keyword>
<dbReference type="InterPro" id="IPR058594">
    <property type="entry name" value="PB1-like_dom_pln"/>
</dbReference>
<dbReference type="Proteomes" id="UP000235145">
    <property type="component" value="Unassembled WGS sequence"/>
</dbReference>
<accession>A0A9R1WAC4</accession>
<feature type="chain" id="PRO_5040355283" description="PB1-like domain-containing protein" evidence="1">
    <location>
        <begin position="17"/>
        <end position="103"/>
    </location>
</feature>
<feature type="signal peptide" evidence="1">
    <location>
        <begin position="1"/>
        <end position="16"/>
    </location>
</feature>
<comment type="caution">
    <text evidence="3">The sequence shown here is derived from an EMBL/GenBank/DDBJ whole genome shotgun (WGS) entry which is preliminary data.</text>
</comment>
<proteinExistence type="predicted"/>
<name>A0A9R1WAC4_LACSA</name>
<sequence>MYVIIAIWIISSLIHGHPTIFNIKLHHGGEFTKFPDVNHIEGTITYVDMVDVEEFFVNEMDVIMKGLGYSDPLVIYYHFRGPTGDMHFGLWVLGYDDDVLNLA</sequence>
<reference evidence="3 4" key="1">
    <citation type="journal article" date="2017" name="Nat. Commun.">
        <title>Genome assembly with in vitro proximity ligation data and whole-genome triplication in lettuce.</title>
        <authorList>
            <person name="Reyes-Chin-Wo S."/>
            <person name="Wang Z."/>
            <person name="Yang X."/>
            <person name="Kozik A."/>
            <person name="Arikit S."/>
            <person name="Song C."/>
            <person name="Xia L."/>
            <person name="Froenicke L."/>
            <person name="Lavelle D.O."/>
            <person name="Truco M.J."/>
            <person name="Xia R."/>
            <person name="Zhu S."/>
            <person name="Xu C."/>
            <person name="Xu H."/>
            <person name="Xu X."/>
            <person name="Cox K."/>
            <person name="Korf I."/>
            <person name="Meyers B.C."/>
            <person name="Michelmore R.W."/>
        </authorList>
    </citation>
    <scope>NUCLEOTIDE SEQUENCE [LARGE SCALE GENOMIC DNA]</scope>
    <source>
        <strain evidence="4">cv. Salinas</strain>
        <tissue evidence="3">Seedlings</tissue>
    </source>
</reference>
<gene>
    <name evidence="3" type="ORF">LSAT_V11C200054690</name>
</gene>